<evidence type="ECO:0000256" key="4">
    <source>
        <dbReference type="ARBA" id="ARBA00023054"/>
    </source>
</evidence>
<reference evidence="16 17" key="1">
    <citation type="submission" date="2024-04" db="EMBL/GenBank/DDBJ databases">
        <authorList>
            <consortium name="Genoscope - CEA"/>
            <person name="William W."/>
        </authorList>
    </citation>
    <scope>NUCLEOTIDE SEQUENCE [LARGE SCALE GENOMIC DNA]</scope>
</reference>
<proteinExistence type="inferred from homology"/>
<keyword evidence="7" id="KW-0966">Cell projection</keyword>
<evidence type="ECO:0000256" key="9">
    <source>
        <dbReference type="ARBA" id="ARBA00038424"/>
    </source>
</evidence>
<evidence type="ECO:0000256" key="8">
    <source>
        <dbReference type="ARBA" id="ARBA00037841"/>
    </source>
</evidence>
<comment type="caution">
    <text evidence="16">The sequence shown here is derived from an EMBL/GenBank/DDBJ whole genome shotgun (WGS) entry which is preliminary data.</text>
</comment>
<dbReference type="Pfam" id="PF14772">
    <property type="entry name" value="NYD-SP28"/>
    <property type="match status" value="1"/>
</dbReference>
<comment type="function">
    <text evidence="12">Component of the nexin-dynein regulatory complex (N-DRC), a key regulator of ciliary/flagellar motility which maintains the alignment and integrity of the distal axoneme and regulates microtubule sliding in motile axonemes. Plays a critical role in the assembly of N-DRC and also stabilizes the assembly of multiple inner dynein arms and radial spokes. Coassembles with DRC1 to form a central scaffold needed for assembly of the N-DRC and its attachment to the outer doublet microtubules.</text>
</comment>
<gene>
    <name evidence="16" type="ORF">GSLYS_00020058001</name>
</gene>
<dbReference type="GO" id="GO:0003352">
    <property type="term" value="P:regulation of cilium movement"/>
    <property type="evidence" value="ECO:0007669"/>
    <property type="project" value="TreeGrafter"/>
</dbReference>
<keyword evidence="3" id="KW-0282">Flagellum</keyword>
<dbReference type="InterPro" id="IPR039505">
    <property type="entry name" value="DRC1/2_N"/>
</dbReference>
<dbReference type="Pfam" id="PF14775">
    <property type="entry name" value="NYD-SP28_assoc"/>
    <property type="match status" value="1"/>
</dbReference>
<name>A0AAV2IKG2_LYMST</name>
<evidence type="ECO:0000256" key="11">
    <source>
        <dbReference type="ARBA" id="ARBA00041517"/>
    </source>
</evidence>
<dbReference type="GO" id="GO:0070286">
    <property type="term" value="P:axonemal dynein complex assembly"/>
    <property type="evidence" value="ECO:0007669"/>
    <property type="project" value="InterPro"/>
</dbReference>
<dbReference type="AlphaFoldDB" id="A0AAV2IKG2"/>
<protein>
    <recommendedName>
        <fullName evidence="10">Dynein regulatory complex subunit 2</fullName>
    </recommendedName>
    <alternativeName>
        <fullName evidence="11">Coiled-coil domain-containing protein 65</fullName>
    </alternativeName>
</protein>
<evidence type="ECO:0000313" key="17">
    <source>
        <dbReference type="Proteomes" id="UP001497497"/>
    </source>
</evidence>
<keyword evidence="5" id="KW-0969">Cilium</keyword>
<sequence length="514" mass="60939">MPPKPKAKGKKRKLSTAGMTDEEKLAYEEMKKFAEEELQRKKELLLRKYMKDKLAKEEKNTRYNLNKLNHQWRNIMREAKSKELKKDIEILSQTFERVIDRKDAVIKSLCVDIAEAEEQYAMALRSHLQNTDSLMDHQKLRLDTLTREYYYELEIICEEFDLERAMLVEQHNGEMNDIADILFAMEQNFQDRENEAMAEFSSLRDEIKNKNLEEKHALRVQLETKVEDLWQQFRQALQNYNDTNEERKATFETLKIKDEKSAKEIDMQMRKLQRISDQIAQLRAKLSANAKESEEKNKLLKEIEDDEDTFTKEEREKMQKHFHELKAQMNKVREKEWDKLTKITLESNAAIKEIKRQKEKGELILRLAEMCRKLETEEEKVLPFYASSLTKEELEDVEKAVLEPPSQPMAEAMHEYTALENFWKRYNKVLLDKLALEKEKQTMNYENQQLRMLLKQYLDGISVNDEILSQVNPLFVVNNKSNVKMNVSVMDSRIRRPAPATIIEAAHAVKHILN</sequence>
<evidence type="ECO:0000256" key="2">
    <source>
        <dbReference type="ARBA" id="ARBA00022490"/>
    </source>
</evidence>
<comment type="subcellular location">
    <subcellularLocation>
        <location evidence="1">Cytoplasm</location>
        <location evidence="1">Cytoskeleton</location>
        <location evidence="1">Flagellum axoneme</location>
    </subcellularLocation>
    <subcellularLocation>
        <location evidence="8">Cytoplasm</location>
        <location evidence="8">Cytoskeleton</location>
        <location evidence="8">Flagellum basal body</location>
    </subcellularLocation>
</comment>
<dbReference type="InterPro" id="IPR029440">
    <property type="entry name" value="DRC1_C"/>
</dbReference>
<feature type="domain" description="Dynein regulatory complex protein 1/2 N-terminal" evidence="14">
    <location>
        <begin position="33"/>
        <end position="130"/>
    </location>
</feature>
<evidence type="ECO:0000256" key="12">
    <source>
        <dbReference type="ARBA" id="ARBA00045865"/>
    </source>
</evidence>
<comment type="similarity">
    <text evidence="9">Belongs to the DRC2 family.</text>
</comment>
<evidence type="ECO:0000259" key="14">
    <source>
        <dbReference type="Pfam" id="PF14772"/>
    </source>
</evidence>
<organism evidence="16 17">
    <name type="scientific">Lymnaea stagnalis</name>
    <name type="common">Great pond snail</name>
    <name type="synonym">Helix stagnalis</name>
    <dbReference type="NCBI Taxonomy" id="6523"/>
    <lineage>
        <taxon>Eukaryota</taxon>
        <taxon>Metazoa</taxon>
        <taxon>Spiralia</taxon>
        <taxon>Lophotrochozoa</taxon>
        <taxon>Mollusca</taxon>
        <taxon>Gastropoda</taxon>
        <taxon>Heterobranchia</taxon>
        <taxon>Euthyneura</taxon>
        <taxon>Panpulmonata</taxon>
        <taxon>Hygrophila</taxon>
        <taxon>Lymnaeoidea</taxon>
        <taxon>Lymnaeidae</taxon>
        <taxon>Lymnaea</taxon>
    </lineage>
</organism>
<feature type="coiled-coil region" evidence="13">
    <location>
        <begin position="265"/>
        <end position="335"/>
    </location>
</feature>
<dbReference type="EMBL" id="CAXITT010000843">
    <property type="protein sequence ID" value="CAL1546681.1"/>
    <property type="molecule type" value="Genomic_DNA"/>
</dbReference>
<keyword evidence="6" id="KW-0206">Cytoskeleton</keyword>
<evidence type="ECO:0000259" key="15">
    <source>
        <dbReference type="Pfam" id="PF14775"/>
    </source>
</evidence>
<evidence type="ECO:0000256" key="7">
    <source>
        <dbReference type="ARBA" id="ARBA00023273"/>
    </source>
</evidence>
<dbReference type="InterPro" id="IPR039750">
    <property type="entry name" value="DRC1/DRC2"/>
</dbReference>
<evidence type="ECO:0000256" key="5">
    <source>
        <dbReference type="ARBA" id="ARBA00023069"/>
    </source>
</evidence>
<evidence type="ECO:0000256" key="10">
    <source>
        <dbReference type="ARBA" id="ARBA00040899"/>
    </source>
</evidence>
<evidence type="ECO:0000256" key="13">
    <source>
        <dbReference type="SAM" id="Coils"/>
    </source>
</evidence>
<evidence type="ECO:0000256" key="6">
    <source>
        <dbReference type="ARBA" id="ARBA00023212"/>
    </source>
</evidence>
<evidence type="ECO:0000256" key="1">
    <source>
        <dbReference type="ARBA" id="ARBA00004611"/>
    </source>
</evidence>
<dbReference type="GO" id="GO:0060285">
    <property type="term" value="P:cilium-dependent cell motility"/>
    <property type="evidence" value="ECO:0007669"/>
    <property type="project" value="TreeGrafter"/>
</dbReference>
<dbReference type="Proteomes" id="UP001497497">
    <property type="component" value="Unassembled WGS sequence"/>
</dbReference>
<dbReference type="PANTHER" id="PTHR21625:SF0">
    <property type="entry name" value="DYNEIN REGULATORY COMPLEX SUBUNIT 2"/>
    <property type="match status" value="1"/>
</dbReference>
<accession>A0AAV2IKG2</accession>
<feature type="domain" description="Dynein regulatory complex protein 1 C-terminal" evidence="15">
    <location>
        <begin position="411"/>
        <end position="458"/>
    </location>
</feature>
<evidence type="ECO:0000256" key="3">
    <source>
        <dbReference type="ARBA" id="ARBA00022846"/>
    </source>
</evidence>
<dbReference type="GO" id="GO:0005858">
    <property type="term" value="C:axonemal dynein complex"/>
    <property type="evidence" value="ECO:0007669"/>
    <property type="project" value="InterPro"/>
</dbReference>
<dbReference type="PANTHER" id="PTHR21625">
    <property type="entry name" value="NYD-SP28 PROTEIN"/>
    <property type="match status" value="1"/>
</dbReference>
<keyword evidence="17" id="KW-1185">Reference proteome</keyword>
<evidence type="ECO:0000313" key="16">
    <source>
        <dbReference type="EMBL" id="CAL1546681.1"/>
    </source>
</evidence>
<keyword evidence="2" id="KW-0963">Cytoplasm</keyword>
<keyword evidence="4 13" id="KW-0175">Coiled coil</keyword>